<keyword evidence="1" id="KW-0732">Signal</keyword>
<accession>A0A7I7RQB4</accession>
<proteinExistence type="predicted"/>
<evidence type="ECO:0000313" key="2">
    <source>
        <dbReference type="EMBL" id="BBY46717.1"/>
    </source>
</evidence>
<reference evidence="2 3" key="1">
    <citation type="journal article" date="2019" name="Emerg. Microbes Infect.">
        <title>Comprehensive subspecies identification of 175 nontuberculous mycobacteria species based on 7547 genomic profiles.</title>
        <authorList>
            <person name="Matsumoto Y."/>
            <person name="Kinjo T."/>
            <person name="Motooka D."/>
            <person name="Nabeya D."/>
            <person name="Jung N."/>
            <person name="Uechi K."/>
            <person name="Horii T."/>
            <person name="Iida T."/>
            <person name="Fujita J."/>
            <person name="Nakamura S."/>
        </authorList>
    </citation>
    <scope>NUCLEOTIDE SEQUENCE [LARGE SCALE GENOMIC DNA]</scope>
    <source>
        <strain evidence="2 3">JCM 18538</strain>
        <plasmid evidence="2">pJCM18538</plasmid>
    </source>
</reference>
<sequence>MRIIPDMRLVSAIGIALAPVVALSATGTANAAIGAGRVQLCAQGNYAARLQFYDNSDGDYGAGSATVQAGTCYTFDAPHSGGQPTPVYVIGINRISLKEFTVPGGPFKSYRDSGAKLAALGTPANATPVNTSAVQYPNR</sequence>
<keyword evidence="2" id="KW-0614">Plasmid</keyword>
<dbReference type="EMBL" id="AP022592">
    <property type="protein sequence ID" value="BBY46717.1"/>
    <property type="molecule type" value="Genomic_DNA"/>
</dbReference>
<name>A0A7I7RQB4_9MYCO</name>
<geneLocation type="plasmid" evidence="2">
    <name>pJCM18538</name>
</geneLocation>
<evidence type="ECO:0000256" key="1">
    <source>
        <dbReference type="SAM" id="SignalP"/>
    </source>
</evidence>
<protein>
    <submittedName>
        <fullName evidence="2">Uncharacterized protein</fullName>
    </submittedName>
</protein>
<feature type="chain" id="PRO_5029717120" evidence="1">
    <location>
        <begin position="32"/>
        <end position="139"/>
    </location>
</feature>
<organism evidence="2 3">
    <name type="scientific">Mycolicibacterium arabiense</name>
    <dbReference type="NCBI Taxonomy" id="1286181"/>
    <lineage>
        <taxon>Bacteria</taxon>
        <taxon>Bacillati</taxon>
        <taxon>Actinomycetota</taxon>
        <taxon>Actinomycetes</taxon>
        <taxon>Mycobacteriales</taxon>
        <taxon>Mycobacteriaceae</taxon>
        <taxon>Mycolicibacterium</taxon>
    </lineage>
</organism>
<feature type="signal peptide" evidence="1">
    <location>
        <begin position="1"/>
        <end position="31"/>
    </location>
</feature>
<evidence type="ECO:0000313" key="3">
    <source>
        <dbReference type="Proteomes" id="UP000467428"/>
    </source>
</evidence>
<dbReference type="KEGG" id="marz:MARA_01470"/>
<keyword evidence="3" id="KW-1185">Reference proteome</keyword>
<dbReference type="Proteomes" id="UP000467428">
    <property type="component" value="Plasmid pJCM18538"/>
</dbReference>
<dbReference type="AlphaFoldDB" id="A0A7I7RQB4"/>
<gene>
    <name evidence="2" type="ORF">MARA_01470</name>
</gene>